<feature type="active site" description="Charge relay system" evidence="6">
    <location>
        <position position="352"/>
    </location>
</feature>
<evidence type="ECO:0000313" key="12">
    <source>
        <dbReference type="Proteomes" id="UP000326924"/>
    </source>
</evidence>
<dbReference type="InterPro" id="IPR036852">
    <property type="entry name" value="Peptidase_S8/S53_dom_sf"/>
</dbReference>
<dbReference type="Pfam" id="PF05922">
    <property type="entry name" value="Inhibitor_I9"/>
    <property type="match status" value="1"/>
</dbReference>
<dbReference type="AlphaFoldDB" id="A0A5J5F501"/>
<comment type="similarity">
    <text evidence="1 6 7">Belongs to the peptidase S8 family.</text>
</comment>
<keyword evidence="3 8" id="KW-0732">Signal</keyword>
<dbReference type="InterPro" id="IPR015500">
    <property type="entry name" value="Peptidase_S8_subtilisin-rel"/>
</dbReference>
<feature type="active site" description="Charge relay system" evidence="6">
    <location>
        <position position="197"/>
    </location>
</feature>
<dbReference type="InterPro" id="IPR000209">
    <property type="entry name" value="Peptidase_S8/S53_dom"/>
</dbReference>
<dbReference type="OrthoDB" id="206201at2759"/>
<dbReference type="GO" id="GO:0006508">
    <property type="term" value="P:proteolysis"/>
    <property type="evidence" value="ECO:0007669"/>
    <property type="project" value="UniProtKB-KW"/>
</dbReference>
<dbReference type="InterPro" id="IPR010259">
    <property type="entry name" value="S8pro/Inhibitor_I9"/>
</dbReference>
<comment type="caution">
    <text evidence="11">The sequence shown here is derived from an EMBL/GenBank/DDBJ whole genome shotgun (WGS) entry which is preliminary data.</text>
</comment>
<dbReference type="GO" id="GO:0005576">
    <property type="term" value="C:extracellular region"/>
    <property type="evidence" value="ECO:0007669"/>
    <property type="project" value="UniProtKB-ARBA"/>
</dbReference>
<dbReference type="PRINTS" id="PR00723">
    <property type="entry name" value="SUBTILISIN"/>
</dbReference>
<dbReference type="Proteomes" id="UP000326924">
    <property type="component" value="Unassembled WGS sequence"/>
</dbReference>
<keyword evidence="4 6" id="KW-0378">Hydrolase</keyword>
<dbReference type="InParanoid" id="A0A5J5F501"/>
<dbReference type="InterPro" id="IPR034193">
    <property type="entry name" value="PCSK9_ProteinaseK-like"/>
</dbReference>
<feature type="active site" description="Charge relay system" evidence="6">
    <location>
        <position position="166"/>
    </location>
</feature>
<evidence type="ECO:0000256" key="5">
    <source>
        <dbReference type="ARBA" id="ARBA00022825"/>
    </source>
</evidence>
<dbReference type="CDD" id="cd04077">
    <property type="entry name" value="Peptidases_S8_PCSK9_ProteinaseK_like"/>
    <property type="match status" value="1"/>
</dbReference>
<keyword evidence="2 6" id="KW-0645">Protease</keyword>
<evidence type="ECO:0000256" key="1">
    <source>
        <dbReference type="ARBA" id="ARBA00011073"/>
    </source>
</evidence>
<evidence type="ECO:0000256" key="3">
    <source>
        <dbReference type="ARBA" id="ARBA00022729"/>
    </source>
</evidence>
<dbReference type="InterPro" id="IPR023828">
    <property type="entry name" value="Peptidase_S8_Ser-AS"/>
</dbReference>
<dbReference type="PROSITE" id="PS00136">
    <property type="entry name" value="SUBTILASE_ASP"/>
    <property type="match status" value="1"/>
</dbReference>
<evidence type="ECO:0000256" key="8">
    <source>
        <dbReference type="SAM" id="SignalP"/>
    </source>
</evidence>
<dbReference type="EMBL" id="VXIS01000033">
    <property type="protein sequence ID" value="KAA8911644.1"/>
    <property type="molecule type" value="Genomic_DNA"/>
</dbReference>
<dbReference type="PROSITE" id="PS00137">
    <property type="entry name" value="SUBTILASE_HIS"/>
    <property type="match status" value="1"/>
</dbReference>
<feature type="signal peptide" evidence="8">
    <location>
        <begin position="1"/>
        <end position="20"/>
    </location>
</feature>
<evidence type="ECO:0000256" key="7">
    <source>
        <dbReference type="RuleBase" id="RU003355"/>
    </source>
</evidence>
<organism evidence="11 12">
    <name type="scientific">Sphaerosporella brunnea</name>
    <dbReference type="NCBI Taxonomy" id="1250544"/>
    <lineage>
        <taxon>Eukaryota</taxon>
        <taxon>Fungi</taxon>
        <taxon>Dikarya</taxon>
        <taxon>Ascomycota</taxon>
        <taxon>Pezizomycotina</taxon>
        <taxon>Pezizomycetes</taxon>
        <taxon>Pezizales</taxon>
        <taxon>Pyronemataceae</taxon>
        <taxon>Sphaerosporella</taxon>
    </lineage>
</organism>
<gene>
    <name evidence="11" type="ORF">FN846DRAFT_404251</name>
</gene>
<feature type="chain" id="PRO_5023918151" evidence="8">
    <location>
        <begin position="21"/>
        <end position="411"/>
    </location>
</feature>
<evidence type="ECO:0000313" key="11">
    <source>
        <dbReference type="EMBL" id="KAA8911644.1"/>
    </source>
</evidence>
<dbReference type="FunFam" id="3.40.50.200:FF:000014">
    <property type="entry name" value="Proteinase K"/>
    <property type="match status" value="1"/>
</dbReference>
<evidence type="ECO:0000256" key="6">
    <source>
        <dbReference type="PROSITE-ProRule" id="PRU01240"/>
    </source>
</evidence>
<evidence type="ECO:0000259" key="10">
    <source>
        <dbReference type="Pfam" id="PF05922"/>
    </source>
</evidence>
<dbReference type="PROSITE" id="PS51892">
    <property type="entry name" value="SUBTILASE"/>
    <property type="match status" value="1"/>
</dbReference>
<dbReference type="Gene3D" id="3.30.70.80">
    <property type="entry name" value="Peptidase S8 propeptide/proteinase inhibitor I9"/>
    <property type="match status" value="1"/>
</dbReference>
<dbReference type="PANTHER" id="PTHR43806">
    <property type="entry name" value="PEPTIDASE S8"/>
    <property type="match status" value="1"/>
</dbReference>
<keyword evidence="5 6" id="KW-0720">Serine protease</keyword>
<name>A0A5J5F501_9PEZI</name>
<feature type="domain" description="Peptidase S8/S53" evidence="9">
    <location>
        <begin position="157"/>
        <end position="386"/>
    </location>
</feature>
<dbReference type="Gene3D" id="3.40.50.200">
    <property type="entry name" value="Peptidase S8/S53 domain"/>
    <property type="match status" value="1"/>
</dbReference>
<evidence type="ECO:0000259" key="9">
    <source>
        <dbReference type="Pfam" id="PF00082"/>
    </source>
</evidence>
<dbReference type="InterPro" id="IPR023827">
    <property type="entry name" value="Peptidase_S8_Asp-AS"/>
</dbReference>
<proteinExistence type="inferred from homology"/>
<dbReference type="SUPFAM" id="SSF52743">
    <property type="entry name" value="Subtilisin-like"/>
    <property type="match status" value="1"/>
</dbReference>
<evidence type="ECO:0000256" key="2">
    <source>
        <dbReference type="ARBA" id="ARBA00022670"/>
    </source>
</evidence>
<dbReference type="InterPro" id="IPR050131">
    <property type="entry name" value="Peptidase_S8_subtilisin-like"/>
</dbReference>
<evidence type="ECO:0000256" key="4">
    <source>
        <dbReference type="ARBA" id="ARBA00022801"/>
    </source>
</evidence>
<protein>
    <submittedName>
        <fullName evidence="11">Uncleaved alkaline protease</fullName>
    </submittedName>
</protein>
<dbReference type="InterPro" id="IPR037045">
    <property type="entry name" value="S8pro/Inhibitor_I9_sf"/>
</dbReference>
<sequence>MVSVRSLLAAAAAILPFTNALPMHSTSSNAASTQAGSIVPDHYIVVLKPNVTNQQFEEHQVWATSRHNRRLARRDDNNLTGIKNKYHFGQFTAYSGAFDASTIDEIKARDEVAHVEEDKIVVAQGIVAQQDATWGIARISHQSAPSDSSYLYDSSAGEGVTAYVIDTGVNLAHEEFEGRASFGVNTAGGDDDDHFGHGTHVSGTIAGKTFGVAKKAKIVAVKVLGDDGSGTNSGVIAGVEWVANDAQKRSGPSVANMSLGGSYSQALNSAVEAAVQSGVTFGVAAGNEGQDALNDSPASAQGAITVGATDNTDTRASFSNFGSAVDVFAPGVDITSAWIGSTTAVNTISGTSMATPHVVGLAAYLIALEGLSSPAQVAQRILALAVNGIVNNPGPSTVSSLIFNGADSSGN</sequence>
<dbReference type="PANTHER" id="PTHR43806:SF11">
    <property type="entry name" value="CEREVISIN-RELATED"/>
    <property type="match status" value="1"/>
</dbReference>
<accession>A0A5J5F501</accession>
<feature type="domain" description="Inhibitor I9" evidence="10">
    <location>
        <begin position="43"/>
        <end position="121"/>
    </location>
</feature>
<dbReference type="Pfam" id="PF00082">
    <property type="entry name" value="Peptidase_S8"/>
    <property type="match status" value="1"/>
</dbReference>
<keyword evidence="12" id="KW-1185">Reference proteome</keyword>
<reference evidence="11 12" key="1">
    <citation type="submission" date="2019-09" db="EMBL/GenBank/DDBJ databases">
        <title>Draft genome of the ectomycorrhizal ascomycete Sphaerosporella brunnea.</title>
        <authorList>
            <consortium name="DOE Joint Genome Institute"/>
            <person name="Benucci G.M."/>
            <person name="Marozzi G."/>
            <person name="Antonielli L."/>
            <person name="Sanchez S."/>
            <person name="Marco P."/>
            <person name="Wang X."/>
            <person name="Falini L.B."/>
            <person name="Barry K."/>
            <person name="Haridas S."/>
            <person name="Lipzen A."/>
            <person name="Labutti K."/>
            <person name="Grigoriev I.V."/>
            <person name="Murat C."/>
            <person name="Martin F."/>
            <person name="Albertini E."/>
            <person name="Donnini D."/>
            <person name="Bonito G."/>
        </authorList>
    </citation>
    <scope>NUCLEOTIDE SEQUENCE [LARGE SCALE GENOMIC DNA]</scope>
    <source>
        <strain evidence="11 12">Sb_GMNB300</strain>
    </source>
</reference>
<dbReference type="PROSITE" id="PS00138">
    <property type="entry name" value="SUBTILASE_SER"/>
    <property type="match status" value="1"/>
</dbReference>
<dbReference type="GO" id="GO:0004252">
    <property type="term" value="F:serine-type endopeptidase activity"/>
    <property type="evidence" value="ECO:0007669"/>
    <property type="project" value="UniProtKB-UniRule"/>
</dbReference>
<dbReference type="InterPro" id="IPR022398">
    <property type="entry name" value="Peptidase_S8_His-AS"/>
</dbReference>